<comment type="caution">
    <text evidence="1">The sequence shown here is derived from an EMBL/GenBank/DDBJ whole genome shotgun (WGS) entry which is preliminary data.</text>
</comment>
<dbReference type="EMBL" id="JAHQIW010003923">
    <property type="protein sequence ID" value="KAJ1360633.1"/>
    <property type="molecule type" value="Genomic_DNA"/>
</dbReference>
<dbReference type="Proteomes" id="UP001196413">
    <property type="component" value="Unassembled WGS sequence"/>
</dbReference>
<gene>
    <name evidence="1" type="ORF">KIN20_019658</name>
</gene>
<reference evidence="1" key="1">
    <citation type="submission" date="2021-06" db="EMBL/GenBank/DDBJ databases">
        <title>Parelaphostrongylus tenuis whole genome reference sequence.</title>
        <authorList>
            <person name="Garwood T.J."/>
            <person name="Larsen P.A."/>
            <person name="Fountain-Jones N.M."/>
            <person name="Garbe J.R."/>
            <person name="Macchietto M.G."/>
            <person name="Kania S.A."/>
            <person name="Gerhold R.W."/>
            <person name="Richards J.E."/>
            <person name="Wolf T.M."/>
        </authorList>
    </citation>
    <scope>NUCLEOTIDE SEQUENCE</scope>
    <source>
        <strain evidence="1">MNPRO001-30</strain>
        <tissue evidence="1">Meninges</tissue>
    </source>
</reference>
<name>A0AAD5MRV8_PARTN</name>
<protein>
    <submittedName>
        <fullName evidence="1">Uncharacterized protein</fullName>
    </submittedName>
</protein>
<sequence>MEVCLQILTEVEAISDTLHTIKEEEIDMQEYSTAHYSATTYITLRTMHGIMTRYVSWARRSNVLLPHTTTKNVSSLEVRRSGNHFEHTFMGMVYLLNNLHMQISNRHKTTHVLQRGKSISLEKNCTWK</sequence>
<evidence type="ECO:0000313" key="2">
    <source>
        <dbReference type="Proteomes" id="UP001196413"/>
    </source>
</evidence>
<proteinExistence type="predicted"/>
<dbReference type="AlphaFoldDB" id="A0AAD5MRV8"/>
<evidence type="ECO:0000313" key="1">
    <source>
        <dbReference type="EMBL" id="KAJ1360633.1"/>
    </source>
</evidence>
<accession>A0AAD5MRV8</accession>
<keyword evidence="2" id="KW-1185">Reference proteome</keyword>
<organism evidence="1 2">
    <name type="scientific">Parelaphostrongylus tenuis</name>
    <name type="common">Meningeal worm</name>
    <dbReference type="NCBI Taxonomy" id="148309"/>
    <lineage>
        <taxon>Eukaryota</taxon>
        <taxon>Metazoa</taxon>
        <taxon>Ecdysozoa</taxon>
        <taxon>Nematoda</taxon>
        <taxon>Chromadorea</taxon>
        <taxon>Rhabditida</taxon>
        <taxon>Rhabditina</taxon>
        <taxon>Rhabditomorpha</taxon>
        <taxon>Strongyloidea</taxon>
        <taxon>Metastrongylidae</taxon>
        <taxon>Parelaphostrongylus</taxon>
    </lineage>
</organism>